<reference evidence="2" key="2">
    <citation type="submission" date="2015-01" db="EMBL/GenBank/DDBJ databases">
        <title>Evolutionary Origins and Diversification of the Mycorrhizal Mutualists.</title>
        <authorList>
            <consortium name="DOE Joint Genome Institute"/>
            <consortium name="Mycorrhizal Genomics Consortium"/>
            <person name="Kohler A."/>
            <person name="Kuo A."/>
            <person name="Nagy L.G."/>
            <person name="Floudas D."/>
            <person name="Copeland A."/>
            <person name="Barry K.W."/>
            <person name="Cichocki N."/>
            <person name="Veneault-Fourrey C."/>
            <person name="LaButti K."/>
            <person name="Lindquist E.A."/>
            <person name="Lipzen A."/>
            <person name="Lundell T."/>
            <person name="Morin E."/>
            <person name="Murat C."/>
            <person name="Riley R."/>
            <person name="Ohm R."/>
            <person name="Sun H."/>
            <person name="Tunlid A."/>
            <person name="Henrissat B."/>
            <person name="Grigoriev I.V."/>
            <person name="Hibbett D.S."/>
            <person name="Martin F."/>
        </authorList>
    </citation>
    <scope>NUCLEOTIDE SEQUENCE [LARGE SCALE GENOMIC DNA]</scope>
    <source>
        <strain evidence="2">Ve08.2h10</strain>
    </source>
</reference>
<evidence type="ECO:0000313" key="2">
    <source>
        <dbReference type="Proteomes" id="UP000054538"/>
    </source>
</evidence>
<keyword evidence="2" id="KW-1185">Reference proteome</keyword>
<organism evidence="1 2">
    <name type="scientific">Paxillus rubicundulus Ve08.2h10</name>
    <dbReference type="NCBI Taxonomy" id="930991"/>
    <lineage>
        <taxon>Eukaryota</taxon>
        <taxon>Fungi</taxon>
        <taxon>Dikarya</taxon>
        <taxon>Basidiomycota</taxon>
        <taxon>Agaricomycotina</taxon>
        <taxon>Agaricomycetes</taxon>
        <taxon>Agaricomycetidae</taxon>
        <taxon>Boletales</taxon>
        <taxon>Paxilineae</taxon>
        <taxon>Paxillaceae</taxon>
        <taxon>Paxillus</taxon>
    </lineage>
</organism>
<proteinExistence type="predicted"/>
<sequence length="78" mass="8755">MKTLISLSLKIFNFLCSTHNTTSSSGLRPQRRCSRLQHLPNWDALGKPTRPHPSHSLRLAITVTGQQRKTMKTSQSAV</sequence>
<dbReference type="EMBL" id="KN827580">
    <property type="protein sequence ID" value="KIK76271.1"/>
    <property type="molecule type" value="Genomic_DNA"/>
</dbReference>
<accession>A0A0D0CYG2</accession>
<reference evidence="1 2" key="1">
    <citation type="submission" date="2014-04" db="EMBL/GenBank/DDBJ databases">
        <authorList>
            <consortium name="DOE Joint Genome Institute"/>
            <person name="Kuo A."/>
            <person name="Kohler A."/>
            <person name="Jargeat P."/>
            <person name="Nagy L.G."/>
            <person name="Floudas D."/>
            <person name="Copeland A."/>
            <person name="Barry K.W."/>
            <person name="Cichocki N."/>
            <person name="Veneault-Fourrey C."/>
            <person name="LaButti K."/>
            <person name="Lindquist E.A."/>
            <person name="Lipzen A."/>
            <person name="Lundell T."/>
            <person name="Morin E."/>
            <person name="Murat C."/>
            <person name="Sun H."/>
            <person name="Tunlid A."/>
            <person name="Henrissat B."/>
            <person name="Grigoriev I.V."/>
            <person name="Hibbett D.S."/>
            <person name="Martin F."/>
            <person name="Nordberg H.P."/>
            <person name="Cantor M.N."/>
            <person name="Hua S.X."/>
        </authorList>
    </citation>
    <scope>NUCLEOTIDE SEQUENCE [LARGE SCALE GENOMIC DNA]</scope>
    <source>
        <strain evidence="1 2">Ve08.2h10</strain>
    </source>
</reference>
<protein>
    <submittedName>
        <fullName evidence="1">Uncharacterized protein</fullName>
    </submittedName>
</protein>
<evidence type="ECO:0000313" key="1">
    <source>
        <dbReference type="EMBL" id="KIK76271.1"/>
    </source>
</evidence>
<gene>
    <name evidence="1" type="ORF">PAXRUDRAFT_440789</name>
</gene>
<dbReference type="HOGENOM" id="CLU_2622727_0_0_1"/>
<dbReference type="Proteomes" id="UP000054538">
    <property type="component" value="Unassembled WGS sequence"/>
</dbReference>
<dbReference type="AlphaFoldDB" id="A0A0D0CYG2"/>
<dbReference type="InParanoid" id="A0A0D0CYG2"/>
<name>A0A0D0CYG2_9AGAM</name>